<dbReference type="Proteomes" id="UP000272622">
    <property type="component" value="Chromosome"/>
</dbReference>
<feature type="domain" description="Bacteriophage Mu Gp45 N-terminal" evidence="1">
    <location>
        <begin position="10"/>
        <end position="77"/>
    </location>
</feature>
<dbReference type="EMBL" id="CP034337">
    <property type="protein sequence ID" value="AZL74520.1"/>
    <property type="molecule type" value="Genomic_DNA"/>
</dbReference>
<gene>
    <name evidence="2" type="ORF">EI693_16160</name>
</gene>
<dbReference type="InterPro" id="IPR053861">
    <property type="entry name" value="Phage_Mu_Gp45_N"/>
</dbReference>
<protein>
    <submittedName>
        <fullName evidence="2">Phage baseplate assembly protein V</fullName>
    </submittedName>
</protein>
<dbReference type="InterPro" id="IPR014462">
    <property type="entry name" value="Phage_Mu_Gp45"/>
</dbReference>
<dbReference type="PIRSF" id="PIRSF012337">
    <property type="entry name" value="gp45"/>
    <property type="match status" value="1"/>
</dbReference>
<dbReference type="Pfam" id="PF06890">
    <property type="entry name" value="Phage_Mu_Gp45"/>
    <property type="match status" value="1"/>
</dbReference>
<evidence type="ECO:0000313" key="3">
    <source>
        <dbReference type="Proteomes" id="UP000272622"/>
    </source>
</evidence>
<evidence type="ECO:0000259" key="1">
    <source>
        <dbReference type="Pfam" id="PF06890"/>
    </source>
</evidence>
<reference evidence="2 3" key="1">
    <citation type="submission" date="2018-12" db="EMBL/GenBank/DDBJ databases">
        <authorList>
            <person name="Li S."/>
            <person name="Yang R."/>
            <person name="Chen G."/>
            <person name="Zou L."/>
            <person name="Zhang C."/>
            <person name="Chen Y."/>
            <person name="Liu Z."/>
            <person name="Li Y."/>
            <person name="Yan Y."/>
            <person name="Huang M."/>
            <person name="Chen T."/>
        </authorList>
    </citation>
    <scope>NUCLEOTIDE SEQUENCE [LARGE SCALE GENOMIC DNA]</scope>
    <source>
        <strain evidence="2 3">2014</strain>
    </source>
</reference>
<accession>A0ABN5THX5</accession>
<sequence length="185" mass="19881">MTMLTRMMARGTVALATAGNMLQALQMRLTAGEVKDDLEHFEPYGFTSHPQPGAEGIALFLGGDRSHGVVVCVADRRFRLKELKPGEVALYTDEGDSFVFKRGRVVELETLTLKVKAETEVEFKTEVFKVSASSGVEFETPAITTTGRIDSDGDQVAAGISQIQHVHDGISRGNAESNSPVGAAP</sequence>
<proteinExistence type="predicted"/>
<dbReference type="RefSeq" id="WP_125464579.1">
    <property type="nucleotide sequence ID" value="NZ_CP034337.1"/>
</dbReference>
<name>A0ABN5THX5_9PSED</name>
<dbReference type="NCBIfam" id="TIGR01644">
    <property type="entry name" value="phage_P2_V"/>
    <property type="match status" value="1"/>
</dbReference>
<organism evidence="2 3">
    <name type="scientific">Pseudomonas oryziphila</name>
    <dbReference type="NCBI Taxonomy" id="2894079"/>
    <lineage>
        <taxon>Bacteria</taxon>
        <taxon>Pseudomonadati</taxon>
        <taxon>Pseudomonadota</taxon>
        <taxon>Gammaproteobacteria</taxon>
        <taxon>Pseudomonadales</taxon>
        <taxon>Pseudomonadaceae</taxon>
        <taxon>Pseudomonas</taxon>
    </lineage>
</organism>
<dbReference type="InterPro" id="IPR013046">
    <property type="entry name" value="GpV/Gp45"/>
</dbReference>
<keyword evidence="3" id="KW-1185">Reference proteome</keyword>
<evidence type="ECO:0000313" key="2">
    <source>
        <dbReference type="EMBL" id="AZL74520.1"/>
    </source>
</evidence>